<dbReference type="Proteomes" id="UP000657574">
    <property type="component" value="Unassembled WGS sequence"/>
</dbReference>
<proteinExistence type="predicted"/>
<feature type="region of interest" description="Disordered" evidence="1">
    <location>
        <begin position="87"/>
        <end position="108"/>
    </location>
</feature>
<evidence type="ECO:0000313" key="2">
    <source>
        <dbReference type="EMBL" id="GGJ40381.1"/>
    </source>
</evidence>
<comment type="caution">
    <text evidence="2">The sequence shown here is derived from an EMBL/GenBank/DDBJ whole genome shotgun (WGS) entry which is preliminary data.</text>
</comment>
<evidence type="ECO:0000256" key="1">
    <source>
        <dbReference type="SAM" id="MobiDB-lite"/>
    </source>
</evidence>
<keyword evidence="3" id="KW-1185">Reference proteome</keyword>
<dbReference type="EMBL" id="BMQA01000024">
    <property type="protein sequence ID" value="GGJ40381.1"/>
    <property type="molecule type" value="Genomic_DNA"/>
</dbReference>
<protein>
    <submittedName>
        <fullName evidence="2">Uncharacterized protein</fullName>
    </submittedName>
</protein>
<dbReference type="RefSeq" id="WP_189314343.1">
    <property type="nucleotide sequence ID" value="NZ_BMQA01000024.1"/>
</dbReference>
<accession>A0A917L4L2</accession>
<reference evidence="2" key="2">
    <citation type="submission" date="2020-09" db="EMBL/GenBank/DDBJ databases">
        <authorList>
            <person name="Sun Q."/>
            <person name="Ohkuma M."/>
        </authorList>
    </citation>
    <scope>NUCLEOTIDE SEQUENCE</scope>
    <source>
        <strain evidence="2">JCM 3086</strain>
    </source>
</reference>
<name>A0A917L4L2_9ACTN</name>
<organism evidence="2 3">
    <name type="scientific">Streptomyces brasiliensis</name>
    <dbReference type="NCBI Taxonomy" id="1954"/>
    <lineage>
        <taxon>Bacteria</taxon>
        <taxon>Bacillati</taxon>
        <taxon>Actinomycetota</taxon>
        <taxon>Actinomycetes</taxon>
        <taxon>Kitasatosporales</taxon>
        <taxon>Streptomycetaceae</taxon>
        <taxon>Streptomyces</taxon>
    </lineage>
</organism>
<dbReference type="AlphaFoldDB" id="A0A917L4L2"/>
<reference evidence="2" key="1">
    <citation type="journal article" date="2014" name="Int. J. Syst. Evol. Microbiol.">
        <title>Complete genome sequence of Corynebacterium casei LMG S-19264T (=DSM 44701T), isolated from a smear-ripened cheese.</title>
        <authorList>
            <consortium name="US DOE Joint Genome Institute (JGI-PGF)"/>
            <person name="Walter F."/>
            <person name="Albersmeier A."/>
            <person name="Kalinowski J."/>
            <person name="Ruckert C."/>
        </authorList>
    </citation>
    <scope>NUCLEOTIDE SEQUENCE</scope>
    <source>
        <strain evidence="2">JCM 3086</strain>
    </source>
</reference>
<evidence type="ECO:0000313" key="3">
    <source>
        <dbReference type="Proteomes" id="UP000657574"/>
    </source>
</evidence>
<sequence>MRPAPRACSAAVAGDFCDDEGSPPLRRSLDTRLGGVGRLPHGTVGRVGRVLKGSSTPSRTFVAAFAEACNVRKADLPEWMKAWDRAAGDRRSSRMRSRKPGQAQQRVTVHDRITHAICSC</sequence>
<gene>
    <name evidence="2" type="ORF">GCM10010121_059310</name>
</gene>